<keyword evidence="2" id="KW-1185">Reference proteome</keyword>
<protein>
    <submittedName>
        <fullName evidence="1">Uncharacterized protein</fullName>
    </submittedName>
</protein>
<dbReference type="EMBL" id="CP034587">
    <property type="protein sequence ID" value="AZQ74099.1"/>
    <property type="molecule type" value="Genomic_DNA"/>
</dbReference>
<dbReference type="OrthoDB" id="4317696at2"/>
<dbReference type="RefSeq" id="WP_126916602.1">
    <property type="nucleotide sequence ID" value="NZ_CP034587.1"/>
</dbReference>
<evidence type="ECO:0000313" key="2">
    <source>
        <dbReference type="Proteomes" id="UP000267900"/>
    </source>
</evidence>
<accession>A0A3S9PNW8</accession>
<evidence type="ECO:0000313" key="1">
    <source>
        <dbReference type="EMBL" id="AZQ74099.1"/>
    </source>
</evidence>
<dbReference type="Proteomes" id="UP000267900">
    <property type="component" value="Chromosome"/>
</dbReference>
<dbReference type="AlphaFoldDB" id="A0A3S9PNW8"/>
<reference evidence="1 2" key="1">
    <citation type="submission" date="2018-12" db="EMBL/GenBank/DDBJ databases">
        <title>The whole draft genome of Streptomyce luteoverticillatus CGMCC 15060.</title>
        <authorList>
            <person name="Feng Z."/>
            <person name="Chen G."/>
            <person name="Zhang J."/>
            <person name="Zhu H."/>
            <person name="Yu X."/>
            <person name="Zhang W."/>
            <person name="Zhang X."/>
        </authorList>
    </citation>
    <scope>NUCLEOTIDE SEQUENCE [LARGE SCALE GENOMIC DNA]</scope>
    <source>
        <strain evidence="1 2">CGMCC 15060</strain>
    </source>
</reference>
<proteinExistence type="predicted"/>
<gene>
    <name evidence="1" type="ORF">EKH77_25300</name>
</gene>
<organism evidence="1 2">
    <name type="scientific">Streptomyces luteoverticillatus</name>
    <name type="common">Streptoverticillium luteoverticillatus</name>
    <dbReference type="NCBI Taxonomy" id="66425"/>
    <lineage>
        <taxon>Bacteria</taxon>
        <taxon>Bacillati</taxon>
        <taxon>Actinomycetota</taxon>
        <taxon>Actinomycetes</taxon>
        <taxon>Kitasatosporales</taxon>
        <taxon>Streptomycetaceae</taxon>
        <taxon>Streptomyces</taxon>
    </lineage>
</organism>
<sequence>MGARPVRPSRRWPGAEWWAPLLAGLAAIQRAAAASGPLLAAVELTGEAPTVTAVWPDGSRTTVSPDSEAGPEALREPLAVSGTDPGYRVPRESDPFPLKYAWLLEELSGASDAWFAFTEEPVRLLSVRADEAAGEITVGVGRPGRGDELSVVFRLGDCEDVIGIPYAIAAQAAGAGPVRVVPLRMPT</sequence>
<name>A0A3S9PNW8_STRLT</name>